<dbReference type="InterPro" id="IPR038764">
    <property type="entry name" value="GNAT_N_AcTrfase_prd"/>
</dbReference>
<dbReference type="SUPFAM" id="SSF55729">
    <property type="entry name" value="Acyl-CoA N-acyltransferases (Nat)"/>
    <property type="match status" value="1"/>
</dbReference>
<dbReference type="AlphaFoldDB" id="A0A917WHL8"/>
<reference evidence="2" key="1">
    <citation type="journal article" date="2014" name="Int. J. Syst. Evol. Microbiol.">
        <title>Complete genome sequence of Corynebacterium casei LMG S-19264T (=DSM 44701T), isolated from a smear-ripened cheese.</title>
        <authorList>
            <consortium name="US DOE Joint Genome Institute (JGI-PGF)"/>
            <person name="Walter F."/>
            <person name="Albersmeier A."/>
            <person name="Kalinowski J."/>
            <person name="Ruckert C."/>
        </authorList>
    </citation>
    <scope>NUCLEOTIDE SEQUENCE</scope>
    <source>
        <strain evidence="2">CGMCC 4.7308</strain>
    </source>
</reference>
<proteinExistence type="predicted"/>
<keyword evidence="3" id="KW-1185">Reference proteome</keyword>
<evidence type="ECO:0008006" key="4">
    <source>
        <dbReference type="Google" id="ProtNLM"/>
    </source>
</evidence>
<organism evidence="2 3">
    <name type="scientific">Nakamurella endophytica</name>
    <dbReference type="NCBI Taxonomy" id="1748367"/>
    <lineage>
        <taxon>Bacteria</taxon>
        <taxon>Bacillati</taxon>
        <taxon>Actinomycetota</taxon>
        <taxon>Actinomycetes</taxon>
        <taxon>Nakamurellales</taxon>
        <taxon>Nakamurellaceae</taxon>
        <taxon>Nakamurella</taxon>
    </lineage>
</organism>
<feature type="region of interest" description="Disordered" evidence="1">
    <location>
        <begin position="211"/>
        <end position="235"/>
    </location>
</feature>
<evidence type="ECO:0000313" key="2">
    <source>
        <dbReference type="EMBL" id="GGM03992.1"/>
    </source>
</evidence>
<dbReference type="EMBL" id="BMNA01000004">
    <property type="protein sequence ID" value="GGM03992.1"/>
    <property type="molecule type" value="Genomic_DNA"/>
</dbReference>
<sequence length="321" mass="34123">MADRPTVLQHAAPSDAVSADAMLADAVLADARQVAARRAERAGIRIAALDDLADLERACRLLDEVWQTRPGDPSEMQPPLLRALRHSGSYVVGAWSGPDLVAASVGFFGAPSTSSLHSHITGVLTDRSGRGVGAAVKWHQRAWTLAAGARWVTWTFDPLIARNAHFNLHRLRATAVEYLTDFYGTMTDGRNAGQPSDRLLAHWDLRSPAVASAGRGTDPVHPGDPDPGSGTAPPRAVPVLVDEGGRPVARPATDAEVVSVAVPDDVEALRGADPATALRWRLAVRETVAPLLAAGWSVVGFRRPEGYLVARPPGGTRGRDR</sequence>
<dbReference type="PANTHER" id="PTHR41700">
    <property type="entry name" value="GCN5-RELATED N-ACETYLTRANSFERASE"/>
    <property type="match status" value="1"/>
</dbReference>
<name>A0A917WHL8_9ACTN</name>
<protein>
    <recommendedName>
        <fullName evidence="4">GNAT family N-acetyltransferase</fullName>
    </recommendedName>
</protein>
<evidence type="ECO:0000256" key="1">
    <source>
        <dbReference type="SAM" id="MobiDB-lite"/>
    </source>
</evidence>
<comment type="caution">
    <text evidence="2">The sequence shown here is derived from an EMBL/GenBank/DDBJ whole genome shotgun (WGS) entry which is preliminary data.</text>
</comment>
<gene>
    <name evidence="2" type="ORF">GCM10011594_25200</name>
</gene>
<dbReference type="RefSeq" id="WP_188941898.1">
    <property type="nucleotide sequence ID" value="NZ_BMNA01000004.1"/>
</dbReference>
<dbReference type="Proteomes" id="UP000655208">
    <property type="component" value="Unassembled WGS sequence"/>
</dbReference>
<evidence type="ECO:0000313" key="3">
    <source>
        <dbReference type="Proteomes" id="UP000655208"/>
    </source>
</evidence>
<dbReference type="InterPro" id="IPR016181">
    <property type="entry name" value="Acyl_CoA_acyltransferase"/>
</dbReference>
<dbReference type="PANTHER" id="PTHR41700:SF1">
    <property type="entry name" value="N-ACETYLTRANSFERASE DOMAIN-CONTAINING PROTEIN"/>
    <property type="match status" value="1"/>
</dbReference>
<reference evidence="2" key="2">
    <citation type="submission" date="2020-09" db="EMBL/GenBank/DDBJ databases">
        <authorList>
            <person name="Sun Q."/>
            <person name="Zhou Y."/>
        </authorList>
    </citation>
    <scope>NUCLEOTIDE SEQUENCE</scope>
    <source>
        <strain evidence="2">CGMCC 4.7308</strain>
    </source>
</reference>
<accession>A0A917WHL8</accession>